<dbReference type="AlphaFoldDB" id="A0A4Z0P388"/>
<protein>
    <submittedName>
        <fullName evidence="3">Uncharacterized protein</fullName>
    </submittedName>
</protein>
<keyword evidence="1" id="KW-0802">TPR repeat</keyword>
<keyword evidence="4" id="KW-1185">Reference proteome</keyword>
<sequence>MTRASLLQILDHVSEISDAEIRELEQLAAAFPYCQTAHILLAKAAHDRGSMLASQRLRRAATYATNRELLRQLLEQPAPAAQSVTTALPESVAFATTPTVPAETIEESQPSETGAQEPTAELLDVSDSVSTLLSKEEAAQNLADETDSQATPEEDFTAQEESIAALLPDNPALHEVVSPEASPVASTVLDSSAEDSLHLTEAEKAPVLLNTPAIPVAHEEFEVPQENLTTATDIPQLLQAESSAEPLVADEGVQTNYIQPTPEADAAELPASTGLVETEARDQTLVEDLLPPMAPPIRPPANAGISRFEFDLVEPALPTPSAYQLPGLEDEAEEENFPLPTLSKPAPPAFHADEDLGYALGAGSRLGYDLQPRDGYTLDLPLDSFFEPDALLLAHIAASRPKPTKSSIDLINRFLKTQPRIKTPATDSAPADEQADLSVRSTQAAPAIASESLAKIMVKQGKIDKAIEIYERLMQRQPEKKAYFADQIQHLKQPSA</sequence>
<comment type="caution">
    <text evidence="3">The sequence shown here is derived from an EMBL/GenBank/DDBJ whole genome shotgun (WGS) entry which is preliminary data.</text>
</comment>
<dbReference type="PROSITE" id="PS50005">
    <property type="entry name" value="TPR"/>
    <property type="match status" value="1"/>
</dbReference>
<feature type="compositionally biased region" description="Polar residues" evidence="2">
    <location>
        <begin position="107"/>
        <end position="116"/>
    </location>
</feature>
<reference evidence="3 4" key="1">
    <citation type="submission" date="2019-04" db="EMBL/GenBank/DDBJ databases">
        <authorList>
            <person name="Feng G."/>
            <person name="Zhang J."/>
            <person name="Zhu H."/>
        </authorList>
    </citation>
    <scope>NUCLEOTIDE SEQUENCE [LARGE SCALE GENOMIC DNA]</scope>
    <source>
        <strain evidence="3 4">92R-1</strain>
    </source>
</reference>
<accession>A0A4Z0P388</accession>
<name>A0A4Z0P388_9BACT</name>
<dbReference type="InterPro" id="IPR019734">
    <property type="entry name" value="TPR_rpt"/>
</dbReference>
<evidence type="ECO:0000256" key="1">
    <source>
        <dbReference type="PROSITE-ProRule" id="PRU00339"/>
    </source>
</evidence>
<organism evidence="3 4">
    <name type="scientific">Hymenobacter fodinae</name>
    <dbReference type="NCBI Taxonomy" id="2510796"/>
    <lineage>
        <taxon>Bacteria</taxon>
        <taxon>Pseudomonadati</taxon>
        <taxon>Bacteroidota</taxon>
        <taxon>Cytophagia</taxon>
        <taxon>Cytophagales</taxon>
        <taxon>Hymenobacteraceae</taxon>
        <taxon>Hymenobacter</taxon>
    </lineage>
</organism>
<dbReference type="RefSeq" id="WP_135434797.1">
    <property type="nucleotide sequence ID" value="NZ_SRLA01000003.1"/>
</dbReference>
<dbReference type="EMBL" id="SRLA01000003">
    <property type="protein sequence ID" value="TGE06002.1"/>
    <property type="molecule type" value="Genomic_DNA"/>
</dbReference>
<evidence type="ECO:0000313" key="3">
    <source>
        <dbReference type="EMBL" id="TGE06002.1"/>
    </source>
</evidence>
<evidence type="ECO:0000313" key="4">
    <source>
        <dbReference type="Proteomes" id="UP000298337"/>
    </source>
</evidence>
<feature type="repeat" description="TPR" evidence="1">
    <location>
        <begin position="447"/>
        <end position="480"/>
    </location>
</feature>
<feature type="region of interest" description="Disordered" evidence="2">
    <location>
        <begin position="101"/>
        <end position="120"/>
    </location>
</feature>
<dbReference type="Proteomes" id="UP000298337">
    <property type="component" value="Unassembled WGS sequence"/>
</dbReference>
<evidence type="ECO:0000256" key="2">
    <source>
        <dbReference type="SAM" id="MobiDB-lite"/>
    </source>
</evidence>
<dbReference type="OrthoDB" id="594666at2"/>
<proteinExistence type="predicted"/>
<gene>
    <name evidence="3" type="ORF">EU556_14120</name>
</gene>